<feature type="transmembrane region" description="Helical" evidence="8">
    <location>
        <begin position="78"/>
        <end position="98"/>
    </location>
</feature>
<reference evidence="11" key="1">
    <citation type="journal article" date="2019" name="Int. J. Syst. Evol. Microbiol.">
        <title>The Global Catalogue of Microorganisms (GCM) 10K type strain sequencing project: providing services to taxonomists for standard genome sequencing and annotation.</title>
        <authorList>
            <consortium name="The Broad Institute Genomics Platform"/>
            <consortium name="The Broad Institute Genome Sequencing Center for Infectious Disease"/>
            <person name="Wu L."/>
            <person name="Ma J."/>
        </authorList>
    </citation>
    <scope>NUCLEOTIDE SEQUENCE [LARGE SCALE GENOMIC DNA]</scope>
    <source>
        <strain evidence="11">KCTC 33792</strain>
    </source>
</reference>
<dbReference type="PANTHER" id="PTHR22911:SF137">
    <property type="entry name" value="SOLUTE CARRIER FAMILY 35 MEMBER G2-RELATED"/>
    <property type="match status" value="1"/>
</dbReference>
<name>A0ABW5T201_9BACI</name>
<dbReference type="InterPro" id="IPR000620">
    <property type="entry name" value="EamA_dom"/>
</dbReference>
<protein>
    <submittedName>
        <fullName evidence="10">EamA family transporter RarD</fullName>
    </submittedName>
</protein>
<feature type="transmembrane region" description="Helical" evidence="8">
    <location>
        <begin position="12"/>
        <end position="29"/>
    </location>
</feature>
<feature type="transmembrane region" description="Helical" evidence="8">
    <location>
        <begin position="180"/>
        <end position="203"/>
    </location>
</feature>
<feature type="domain" description="EamA" evidence="9">
    <location>
        <begin position="10"/>
        <end position="150"/>
    </location>
</feature>
<keyword evidence="3" id="KW-0813">Transport</keyword>
<dbReference type="SUPFAM" id="SSF103481">
    <property type="entry name" value="Multidrug resistance efflux transporter EmrE"/>
    <property type="match status" value="2"/>
</dbReference>
<dbReference type="RefSeq" id="WP_380713331.1">
    <property type="nucleotide sequence ID" value="NZ_JBHUML010000003.1"/>
</dbReference>
<keyword evidence="5 8" id="KW-0812">Transmembrane</keyword>
<evidence type="ECO:0000256" key="5">
    <source>
        <dbReference type="ARBA" id="ARBA00022692"/>
    </source>
</evidence>
<feature type="transmembrane region" description="Helical" evidence="8">
    <location>
        <begin position="158"/>
        <end position="173"/>
    </location>
</feature>
<comment type="caution">
    <text evidence="10">The sequence shown here is derived from an EMBL/GenBank/DDBJ whole genome shotgun (WGS) entry which is preliminary data.</text>
</comment>
<feature type="domain" description="EamA" evidence="9">
    <location>
        <begin position="159"/>
        <end position="289"/>
    </location>
</feature>
<evidence type="ECO:0000256" key="1">
    <source>
        <dbReference type="ARBA" id="ARBA00004651"/>
    </source>
</evidence>
<dbReference type="InterPro" id="IPR004626">
    <property type="entry name" value="RarD"/>
</dbReference>
<evidence type="ECO:0000256" key="2">
    <source>
        <dbReference type="ARBA" id="ARBA00007362"/>
    </source>
</evidence>
<evidence type="ECO:0000256" key="4">
    <source>
        <dbReference type="ARBA" id="ARBA00022475"/>
    </source>
</evidence>
<feature type="transmembrane region" description="Helical" evidence="8">
    <location>
        <begin position="110"/>
        <end position="127"/>
    </location>
</feature>
<feature type="transmembrane region" description="Helical" evidence="8">
    <location>
        <begin position="218"/>
        <end position="237"/>
    </location>
</feature>
<keyword evidence="11" id="KW-1185">Reference proteome</keyword>
<evidence type="ECO:0000256" key="7">
    <source>
        <dbReference type="ARBA" id="ARBA00023136"/>
    </source>
</evidence>
<comment type="similarity">
    <text evidence="2">Belongs to the EamA transporter family.</text>
</comment>
<dbReference type="PANTHER" id="PTHR22911">
    <property type="entry name" value="ACYL-MALONYL CONDENSING ENZYME-RELATED"/>
    <property type="match status" value="1"/>
</dbReference>
<feature type="transmembrane region" description="Helical" evidence="8">
    <location>
        <begin position="272"/>
        <end position="291"/>
    </location>
</feature>
<evidence type="ECO:0000259" key="9">
    <source>
        <dbReference type="Pfam" id="PF00892"/>
    </source>
</evidence>
<comment type="subcellular location">
    <subcellularLocation>
        <location evidence="1">Cell membrane</location>
        <topology evidence="1">Multi-pass membrane protein</topology>
    </subcellularLocation>
</comment>
<organism evidence="10 11">
    <name type="scientific">Salibacterium lacus</name>
    <dbReference type="NCBI Taxonomy" id="1898109"/>
    <lineage>
        <taxon>Bacteria</taxon>
        <taxon>Bacillati</taxon>
        <taxon>Bacillota</taxon>
        <taxon>Bacilli</taxon>
        <taxon>Bacillales</taxon>
        <taxon>Bacillaceae</taxon>
    </lineage>
</organism>
<feature type="transmembrane region" description="Helical" evidence="8">
    <location>
        <begin position="249"/>
        <end position="266"/>
    </location>
</feature>
<evidence type="ECO:0000256" key="3">
    <source>
        <dbReference type="ARBA" id="ARBA00022448"/>
    </source>
</evidence>
<sequence length="308" mass="33723">MQVGEKQQGLGVAAAISAYLLWGFLPLYWKLLGDVPASEVLAHRIIWSLVFMSAVVVCAGMFKGVWLEIKNTFASRKTALAITVASILISVNWFIFIFAVNSDRVIEASLGYYINPLINVILAAVFLKERLSKTEAAAFLFAAAGVVMLTLYYGYVPWAALGLALSFGFYGLIKKITPVGAWAGLTTETMLMTPFALLFLVIWKEGGRGFSSYANSDMLLLMGAGAATAVPLLLFAAGAKRITFSMMGFLQYVAPTIMLLLGVFLFEEPFSHQQLISFLIVWAGLILFTWSRSVTARRNRKPAEKKAG</sequence>
<dbReference type="EMBL" id="JBHUML010000003">
    <property type="protein sequence ID" value="MFD2706016.1"/>
    <property type="molecule type" value="Genomic_DNA"/>
</dbReference>
<keyword evidence="4" id="KW-1003">Cell membrane</keyword>
<gene>
    <name evidence="10" type="primary">rarD</name>
    <name evidence="10" type="ORF">ACFSUB_11130</name>
</gene>
<dbReference type="InterPro" id="IPR037185">
    <property type="entry name" value="EmrE-like"/>
</dbReference>
<accession>A0ABW5T201</accession>
<keyword evidence="7 8" id="KW-0472">Membrane</keyword>
<evidence type="ECO:0000313" key="10">
    <source>
        <dbReference type="EMBL" id="MFD2706016.1"/>
    </source>
</evidence>
<evidence type="ECO:0000313" key="11">
    <source>
        <dbReference type="Proteomes" id="UP001597520"/>
    </source>
</evidence>
<evidence type="ECO:0000256" key="8">
    <source>
        <dbReference type="SAM" id="Phobius"/>
    </source>
</evidence>
<dbReference type="Proteomes" id="UP001597520">
    <property type="component" value="Unassembled WGS sequence"/>
</dbReference>
<evidence type="ECO:0000256" key="6">
    <source>
        <dbReference type="ARBA" id="ARBA00022989"/>
    </source>
</evidence>
<keyword evidence="6 8" id="KW-1133">Transmembrane helix</keyword>
<dbReference type="Pfam" id="PF00892">
    <property type="entry name" value="EamA"/>
    <property type="match status" value="2"/>
</dbReference>
<proteinExistence type="inferred from homology"/>
<dbReference type="NCBIfam" id="TIGR00688">
    <property type="entry name" value="rarD"/>
    <property type="match status" value="1"/>
</dbReference>
<feature type="transmembrane region" description="Helical" evidence="8">
    <location>
        <begin position="41"/>
        <end position="66"/>
    </location>
</feature>